<dbReference type="Proteomes" id="UP000702544">
    <property type="component" value="Unassembled WGS sequence"/>
</dbReference>
<feature type="transmembrane region" description="Helical" evidence="12">
    <location>
        <begin position="210"/>
        <end position="227"/>
    </location>
</feature>
<dbReference type="GO" id="GO:0015385">
    <property type="term" value="F:sodium:proton antiporter activity"/>
    <property type="evidence" value="ECO:0007669"/>
    <property type="project" value="InterPro"/>
</dbReference>
<feature type="transmembrane region" description="Helical" evidence="12">
    <location>
        <begin position="364"/>
        <end position="385"/>
    </location>
</feature>
<dbReference type="EMBL" id="JAACAK010000070">
    <property type="protein sequence ID" value="NIR75320.1"/>
    <property type="molecule type" value="Genomic_DNA"/>
</dbReference>
<dbReference type="Pfam" id="PF00999">
    <property type="entry name" value="Na_H_Exchanger"/>
    <property type="match status" value="1"/>
</dbReference>
<evidence type="ECO:0000256" key="4">
    <source>
        <dbReference type="ARBA" id="ARBA00022449"/>
    </source>
</evidence>
<keyword evidence="7 12" id="KW-1133">Transmembrane helix</keyword>
<dbReference type="GO" id="GO:0098719">
    <property type="term" value="P:sodium ion import across plasma membrane"/>
    <property type="evidence" value="ECO:0007669"/>
    <property type="project" value="TreeGrafter"/>
</dbReference>
<name>A0AAE4Z7N3_9BACT</name>
<keyword evidence="3 12" id="KW-0813">Transport</keyword>
<evidence type="ECO:0000256" key="10">
    <source>
        <dbReference type="ARBA" id="ARBA00023136"/>
    </source>
</evidence>
<feature type="transmembrane region" description="Helical" evidence="12">
    <location>
        <begin position="83"/>
        <end position="104"/>
    </location>
</feature>
<gene>
    <name evidence="15" type="ORF">GWO12_09455</name>
</gene>
<feature type="domain" description="Cation/H+ exchanger transmembrane" evidence="14">
    <location>
        <begin position="12"/>
        <end position="386"/>
    </location>
</feature>
<comment type="caution">
    <text evidence="15">The sequence shown here is derived from an EMBL/GenBank/DDBJ whole genome shotgun (WGS) entry which is preliminary data.</text>
</comment>
<evidence type="ECO:0000256" key="8">
    <source>
        <dbReference type="ARBA" id="ARBA00023053"/>
    </source>
</evidence>
<evidence type="ECO:0000256" key="9">
    <source>
        <dbReference type="ARBA" id="ARBA00023065"/>
    </source>
</evidence>
<accession>A0AAE4Z7N3</accession>
<dbReference type="InterPro" id="IPR004705">
    <property type="entry name" value="Cation/H_exchanger_CPA1_bac"/>
</dbReference>
<evidence type="ECO:0000313" key="16">
    <source>
        <dbReference type="Proteomes" id="UP000702544"/>
    </source>
</evidence>
<comment type="similarity">
    <text evidence="2 12">Belongs to the monovalent cation:proton antiporter 1 (CPA1) transporter (TC 2.A.36) family.</text>
</comment>
<dbReference type="GO" id="GO:0015386">
    <property type="term" value="F:potassium:proton antiporter activity"/>
    <property type="evidence" value="ECO:0007669"/>
    <property type="project" value="TreeGrafter"/>
</dbReference>
<keyword evidence="10 12" id="KW-0472">Membrane</keyword>
<dbReference type="AlphaFoldDB" id="A0AAE4Z7N3"/>
<sequence>MGDPALFVELLLIATIVAILVQHVRLPYTLALVLAGVAVGLALQVPELPVDPHLWLLLFLPPLLFEGTINMDLEVLRRYATPVGTLALLGTLIQVTLLSAAFHYLLGFPLVLATLLGVILSPTDPVSVLSLFKEHGASRGLQTIVEGESVFNDGIAVVLYLIVLQLLSGEAVTVMGGTIEFVKVVAGGGLVGIVLGYLTHRLYSVIDDHLIEVGLSVVLAYGSFLVAERLEVSGVIAVVVAGLIIGNYGRIFSMSPSTRLSLKHFWEVGAFLINGLLFLLIGLSVERGQLLEGAGEIAIVFAIMAVGRGLAVYGLLSGYKALADRFFPGAWIHAVNWAGLRGSIPVALALGLPADVPQLARLKTITLGAVFLSLMVQGLTIKPLMSRLGLLRRTSEQEEFERAQGQAMAARAALSELEVLNQRGEISERLYRKLNRYFERKRAEATATLGLMTEDYGAVRRRQLGRVSTQLFAAERAALNEALRRGLLSEEVWGELKQDVDARLVEGEEVGWEQLWQEESVDLDEDTSPGQRPDDDRYS</sequence>
<keyword evidence="6 12" id="KW-0812">Transmembrane</keyword>
<evidence type="ECO:0000256" key="7">
    <source>
        <dbReference type="ARBA" id="ARBA00022989"/>
    </source>
</evidence>
<feature type="transmembrane region" description="Helical" evidence="12">
    <location>
        <begin position="331"/>
        <end position="352"/>
    </location>
</feature>
<proteinExistence type="inferred from homology"/>
<keyword evidence="9 12" id="KW-0406">Ion transport</keyword>
<organism evidence="15 16">
    <name type="scientific">Candidatus Kutchimonas denitrificans</name>
    <dbReference type="NCBI Taxonomy" id="3056748"/>
    <lineage>
        <taxon>Bacteria</taxon>
        <taxon>Pseudomonadati</taxon>
        <taxon>Gemmatimonadota</taxon>
        <taxon>Gemmatimonadia</taxon>
        <taxon>Candidatus Palauibacterales</taxon>
        <taxon>Candidatus Palauibacteraceae</taxon>
        <taxon>Candidatus Kutchimonas</taxon>
    </lineage>
</organism>
<keyword evidence="8 12" id="KW-0915">Sodium</keyword>
<dbReference type="InterPro" id="IPR018422">
    <property type="entry name" value="Cation/H_exchanger_CPA1"/>
</dbReference>
<reference evidence="15 16" key="1">
    <citation type="submission" date="2020-01" db="EMBL/GenBank/DDBJ databases">
        <title>Genomes assembled from Gulf of Kutch pelagic sediment metagenomes.</title>
        <authorList>
            <person name="Chandrashekar M."/>
            <person name="Mahajan M.S."/>
            <person name="Dave K.J."/>
            <person name="Vatsa P."/>
            <person name="Nathani N.M."/>
        </authorList>
    </citation>
    <scope>NUCLEOTIDE SEQUENCE [LARGE SCALE GENOMIC DNA]</scope>
    <source>
        <strain evidence="15">KS3-K002</strain>
    </source>
</reference>
<dbReference type="PANTHER" id="PTHR10110">
    <property type="entry name" value="SODIUM/HYDROGEN EXCHANGER"/>
    <property type="match status" value="1"/>
</dbReference>
<keyword evidence="5 12" id="KW-1003">Cell membrane</keyword>
<feature type="transmembrane region" description="Helical" evidence="12">
    <location>
        <begin position="110"/>
        <end position="129"/>
    </location>
</feature>
<feature type="transmembrane region" description="Helical" evidence="12">
    <location>
        <begin position="297"/>
        <end position="319"/>
    </location>
</feature>
<evidence type="ECO:0000256" key="12">
    <source>
        <dbReference type="RuleBase" id="RU366002"/>
    </source>
</evidence>
<evidence type="ECO:0000256" key="2">
    <source>
        <dbReference type="ARBA" id="ARBA00007367"/>
    </source>
</evidence>
<feature type="transmembrane region" description="Helical" evidence="12">
    <location>
        <begin position="150"/>
        <end position="169"/>
    </location>
</feature>
<protein>
    <submittedName>
        <fullName evidence="15">Na+/H+ antiporter</fullName>
    </submittedName>
</protein>
<comment type="function">
    <text evidence="12">Na(+)/H(+) antiporter that extrudes sodium in exchange for external protons.</text>
</comment>
<feature type="transmembrane region" description="Helical" evidence="12">
    <location>
        <begin position="233"/>
        <end position="253"/>
    </location>
</feature>
<dbReference type="InterPro" id="IPR006153">
    <property type="entry name" value="Cation/H_exchanger_TM"/>
</dbReference>
<comment type="subcellular location">
    <subcellularLocation>
        <location evidence="1 12">Cell membrane</location>
        <topology evidence="1 12">Multi-pass membrane protein</topology>
    </subcellularLocation>
</comment>
<evidence type="ECO:0000313" key="15">
    <source>
        <dbReference type="EMBL" id="NIR75320.1"/>
    </source>
</evidence>
<dbReference type="NCBIfam" id="TIGR00831">
    <property type="entry name" value="a_cpa1"/>
    <property type="match status" value="1"/>
</dbReference>
<evidence type="ECO:0000256" key="11">
    <source>
        <dbReference type="ARBA" id="ARBA00023201"/>
    </source>
</evidence>
<feature type="transmembrane region" description="Helical" evidence="12">
    <location>
        <begin position="265"/>
        <end position="285"/>
    </location>
</feature>
<feature type="transmembrane region" description="Helical" evidence="12">
    <location>
        <begin position="181"/>
        <end position="198"/>
    </location>
</feature>
<evidence type="ECO:0000256" key="1">
    <source>
        <dbReference type="ARBA" id="ARBA00004651"/>
    </source>
</evidence>
<evidence type="ECO:0000256" key="13">
    <source>
        <dbReference type="SAM" id="MobiDB-lite"/>
    </source>
</evidence>
<evidence type="ECO:0000259" key="14">
    <source>
        <dbReference type="Pfam" id="PF00999"/>
    </source>
</evidence>
<feature type="transmembrane region" description="Helical" evidence="12">
    <location>
        <begin position="6"/>
        <end position="21"/>
    </location>
</feature>
<evidence type="ECO:0000256" key="5">
    <source>
        <dbReference type="ARBA" id="ARBA00022475"/>
    </source>
</evidence>
<keyword evidence="4 12" id="KW-0050">Antiport</keyword>
<evidence type="ECO:0000256" key="6">
    <source>
        <dbReference type="ARBA" id="ARBA00022692"/>
    </source>
</evidence>
<dbReference type="GO" id="GO:0005886">
    <property type="term" value="C:plasma membrane"/>
    <property type="evidence" value="ECO:0007669"/>
    <property type="project" value="UniProtKB-SubCell"/>
</dbReference>
<dbReference type="PANTHER" id="PTHR10110:SF195">
    <property type="entry name" value="NA(+)_H(+) ANTIPORTER NHAS2"/>
    <property type="match status" value="1"/>
</dbReference>
<evidence type="ECO:0000256" key="3">
    <source>
        <dbReference type="ARBA" id="ARBA00022448"/>
    </source>
</evidence>
<dbReference type="GO" id="GO:0051453">
    <property type="term" value="P:regulation of intracellular pH"/>
    <property type="evidence" value="ECO:0007669"/>
    <property type="project" value="TreeGrafter"/>
</dbReference>
<feature type="region of interest" description="Disordered" evidence="13">
    <location>
        <begin position="518"/>
        <end position="539"/>
    </location>
</feature>
<keyword evidence="11 12" id="KW-0739">Sodium transport</keyword>
<dbReference type="Gene3D" id="6.10.140.1330">
    <property type="match status" value="1"/>
</dbReference>
<feature type="transmembrane region" description="Helical" evidence="12">
    <location>
        <begin position="28"/>
        <end position="46"/>
    </location>
</feature>